<dbReference type="SUPFAM" id="SSF51004">
    <property type="entry name" value="C-terminal (heme d1) domain of cytochrome cd1-nitrite reductase"/>
    <property type="match status" value="1"/>
</dbReference>
<keyword evidence="2" id="KW-0119">Carbohydrate metabolism</keyword>
<keyword evidence="3" id="KW-0732">Signal</keyword>
<dbReference type="GO" id="GO:0006006">
    <property type="term" value="P:glucose metabolic process"/>
    <property type="evidence" value="ECO:0007669"/>
    <property type="project" value="UniProtKB-KW"/>
</dbReference>
<dbReference type="RefSeq" id="WP_243648292.1">
    <property type="nucleotide sequence ID" value="NZ_SMGK01000006.1"/>
</dbReference>
<dbReference type="EMBL" id="SMGK01000006">
    <property type="protein sequence ID" value="TCK70727.1"/>
    <property type="molecule type" value="Genomic_DNA"/>
</dbReference>
<name>A0A4R1L152_9BACT</name>
<protein>
    <submittedName>
        <fullName evidence="4">6-phosphogluconolactonase</fullName>
    </submittedName>
</protein>
<comment type="similarity">
    <text evidence="1">Belongs to the cycloisomerase 2 family.</text>
</comment>
<dbReference type="InterPro" id="IPR019405">
    <property type="entry name" value="Lactonase_7-beta_prop"/>
</dbReference>
<gene>
    <name evidence="4" type="ORF">C7378_3114</name>
</gene>
<dbReference type="Gene3D" id="2.130.10.10">
    <property type="entry name" value="YVTN repeat-like/Quinoprotein amine dehydrogenase"/>
    <property type="match status" value="1"/>
</dbReference>
<dbReference type="PANTHER" id="PTHR30344">
    <property type="entry name" value="6-PHOSPHOGLUCONOLACTONASE-RELATED"/>
    <property type="match status" value="1"/>
</dbReference>
<keyword evidence="5" id="KW-1185">Reference proteome</keyword>
<evidence type="ECO:0000313" key="5">
    <source>
        <dbReference type="Proteomes" id="UP000295210"/>
    </source>
</evidence>
<dbReference type="InterPro" id="IPR011048">
    <property type="entry name" value="Haem_d1_sf"/>
</dbReference>
<proteinExistence type="inferred from homology"/>
<comment type="caution">
    <text evidence="4">The sequence shown here is derived from an EMBL/GenBank/DDBJ whole genome shotgun (WGS) entry which is preliminary data.</text>
</comment>
<sequence>MNVKLNRRGFLKTAALASFAARPLWADYVASETSTLMFAGTQTGPQSKGIYAYHWDAVEGDLKLMGLAVESDNPTFLAVAPDASHLYAANEIEHFSGAGSGAVSAFSIDRAKGRLTLINEVSATGSGTCNVAVDHTGHAVFCANYTGGSAASFHADASGALSQAVSHFQYHGHGPDAARQEGPHAHRVTVSPDNRFLLVNDLGLDCIHVYQLNAATAALTPNNPPQWNATPGSGPRALRFHPNGKWAYCVHEMGSAVEVLHWNTEKGVLTSVQRLSLVPVDYTGQKAASEVVLDRKGTFVYVANRFYDGITSFQVNPEDGTLTKIARTTCGGKVPRHIALDPTERWLLVANQESDNIAVIRRDVRTGHLADTARSFARIKPQCLVFV</sequence>
<dbReference type="PANTHER" id="PTHR30344:SF1">
    <property type="entry name" value="6-PHOSPHOGLUCONOLACTONASE"/>
    <property type="match status" value="1"/>
</dbReference>
<accession>A0A4R1L152</accession>
<dbReference type="InterPro" id="IPR050282">
    <property type="entry name" value="Cycloisomerase_2"/>
</dbReference>
<dbReference type="Pfam" id="PF10282">
    <property type="entry name" value="Lactonase"/>
    <property type="match status" value="1"/>
</dbReference>
<dbReference type="AlphaFoldDB" id="A0A4R1L152"/>
<feature type="chain" id="PRO_5020591942" evidence="3">
    <location>
        <begin position="27"/>
        <end position="387"/>
    </location>
</feature>
<evidence type="ECO:0000313" key="4">
    <source>
        <dbReference type="EMBL" id="TCK70727.1"/>
    </source>
</evidence>
<reference evidence="4 5" key="1">
    <citation type="submission" date="2019-03" db="EMBL/GenBank/DDBJ databases">
        <title>Genomic Encyclopedia of Type Strains, Phase IV (KMG-IV): sequencing the most valuable type-strain genomes for metagenomic binning, comparative biology and taxonomic classification.</title>
        <authorList>
            <person name="Goeker M."/>
        </authorList>
    </citation>
    <scope>NUCLEOTIDE SEQUENCE [LARGE SCALE GENOMIC DNA]</scope>
    <source>
        <strain evidence="4 5">DSM 103428</strain>
    </source>
</reference>
<keyword evidence="2" id="KW-0313">Glucose metabolism</keyword>
<evidence type="ECO:0000256" key="1">
    <source>
        <dbReference type="ARBA" id="ARBA00005564"/>
    </source>
</evidence>
<dbReference type="Proteomes" id="UP000295210">
    <property type="component" value="Unassembled WGS sequence"/>
</dbReference>
<dbReference type="GO" id="GO:0017057">
    <property type="term" value="F:6-phosphogluconolactonase activity"/>
    <property type="evidence" value="ECO:0007669"/>
    <property type="project" value="TreeGrafter"/>
</dbReference>
<feature type="signal peptide" evidence="3">
    <location>
        <begin position="1"/>
        <end position="26"/>
    </location>
</feature>
<evidence type="ECO:0000256" key="2">
    <source>
        <dbReference type="ARBA" id="ARBA00022526"/>
    </source>
</evidence>
<organism evidence="4 5">
    <name type="scientific">Acidipila rosea</name>
    <dbReference type="NCBI Taxonomy" id="768535"/>
    <lineage>
        <taxon>Bacteria</taxon>
        <taxon>Pseudomonadati</taxon>
        <taxon>Acidobacteriota</taxon>
        <taxon>Terriglobia</taxon>
        <taxon>Terriglobales</taxon>
        <taxon>Acidobacteriaceae</taxon>
        <taxon>Acidipila</taxon>
    </lineage>
</organism>
<evidence type="ECO:0000256" key="3">
    <source>
        <dbReference type="SAM" id="SignalP"/>
    </source>
</evidence>
<dbReference type="InterPro" id="IPR015943">
    <property type="entry name" value="WD40/YVTN_repeat-like_dom_sf"/>
</dbReference>